<name>A0A1Z5JPN3_FISSO</name>
<feature type="short sequence motif" description="FFD box" evidence="1">
    <location>
        <begin position="209"/>
        <end position="224"/>
    </location>
</feature>
<dbReference type="InterPro" id="IPR047575">
    <property type="entry name" value="Sm"/>
</dbReference>
<feature type="short sequence motif" description="TFG box" evidence="2">
    <location>
        <begin position="232"/>
        <end position="252"/>
    </location>
</feature>
<dbReference type="SMART" id="SM01271">
    <property type="entry name" value="LSM14"/>
    <property type="match status" value="1"/>
</dbReference>
<dbReference type="SMART" id="SM01199">
    <property type="entry name" value="FDF"/>
    <property type="match status" value="1"/>
</dbReference>
<feature type="compositionally biased region" description="Gly residues" evidence="3">
    <location>
        <begin position="262"/>
        <end position="271"/>
    </location>
</feature>
<dbReference type="InterPro" id="IPR025609">
    <property type="entry name" value="Lsm14-like_N"/>
</dbReference>
<dbReference type="PANTHER" id="PTHR13586">
    <property type="entry name" value="SCD6 PROTEIN-RELATED"/>
    <property type="match status" value="1"/>
</dbReference>
<evidence type="ECO:0008006" key="9">
    <source>
        <dbReference type="Google" id="ProtNLM"/>
    </source>
</evidence>
<evidence type="ECO:0000313" key="7">
    <source>
        <dbReference type="EMBL" id="GAX15964.1"/>
    </source>
</evidence>
<feature type="compositionally biased region" description="Gly residues" evidence="3">
    <location>
        <begin position="285"/>
        <end position="295"/>
    </location>
</feature>
<evidence type="ECO:0000259" key="6">
    <source>
        <dbReference type="PROSITE" id="PS52002"/>
    </source>
</evidence>
<dbReference type="FunCoup" id="A0A1Z5JPN3">
    <property type="interactions" value="20"/>
</dbReference>
<dbReference type="Pfam" id="PF12701">
    <property type="entry name" value="LSM14"/>
    <property type="match status" value="1"/>
</dbReference>
<reference evidence="7 8" key="1">
    <citation type="journal article" date="2015" name="Plant Cell">
        <title>Oil accumulation by the oleaginous diatom Fistulifera solaris as revealed by the genome and transcriptome.</title>
        <authorList>
            <person name="Tanaka T."/>
            <person name="Maeda Y."/>
            <person name="Veluchamy A."/>
            <person name="Tanaka M."/>
            <person name="Abida H."/>
            <person name="Marechal E."/>
            <person name="Bowler C."/>
            <person name="Muto M."/>
            <person name="Sunaga Y."/>
            <person name="Tanaka M."/>
            <person name="Yoshino T."/>
            <person name="Taniguchi T."/>
            <person name="Fukuda Y."/>
            <person name="Nemoto M."/>
            <person name="Matsumoto M."/>
            <person name="Wong P.S."/>
            <person name="Aburatani S."/>
            <person name="Fujibuchi W."/>
        </authorList>
    </citation>
    <scope>NUCLEOTIDE SEQUENCE [LARGE SCALE GENOMIC DNA]</scope>
    <source>
        <strain evidence="7 8">JPCC DA0580</strain>
    </source>
</reference>
<protein>
    <recommendedName>
        <fullName evidence="9">DFDF domain-containing protein</fullName>
    </recommendedName>
</protein>
<feature type="domain" description="TFG box profile" evidence="5">
    <location>
        <begin position="232"/>
        <end position="252"/>
    </location>
</feature>
<dbReference type="InterPro" id="IPR019050">
    <property type="entry name" value="FDF_dom"/>
</dbReference>
<dbReference type="EMBL" id="BDSP01000100">
    <property type="protein sequence ID" value="GAX15964.1"/>
    <property type="molecule type" value="Genomic_DNA"/>
</dbReference>
<organism evidence="7 8">
    <name type="scientific">Fistulifera solaris</name>
    <name type="common">Oleaginous diatom</name>
    <dbReference type="NCBI Taxonomy" id="1519565"/>
    <lineage>
        <taxon>Eukaryota</taxon>
        <taxon>Sar</taxon>
        <taxon>Stramenopiles</taxon>
        <taxon>Ochrophyta</taxon>
        <taxon>Bacillariophyta</taxon>
        <taxon>Bacillariophyceae</taxon>
        <taxon>Bacillariophycidae</taxon>
        <taxon>Naviculales</taxon>
        <taxon>Naviculaceae</taxon>
        <taxon>Fistulifera</taxon>
    </lineage>
</organism>
<evidence type="ECO:0000256" key="2">
    <source>
        <dbReference type="PROSITE-ProRule" id="PRU00869"/>
    </source>
</evidence>
<dbReference type="SUPFAM" id="SSF50182">
    <property type="entry name" value="Sm-like ribonucleoproteins"/>
    <property type="match status" value="1"/>
</dbReference>
<feature type="domain" description="Sm" evidence="6">
    <location>
        <begin position="1"/>
        <end position="83"/>
    </location>
</feature>
<gene>
    <name evidence="7" type="ORF">FisN_22Hh186</name>
</gene>
<evidence type="ECO:0000256" key="3">
    <source>
        <dbReference type="SAM" id="MobiDB-lite"/>
    </source>
</evidence>
<sequence length="308" mass="32972">MTNPLLGKRISLVSKKNIRYEGVLYSINEQNATVALQNVKTFGTEGRELAEEGCIFVAPADTVHPYLLFRGQDIKDLHVHEQPAEEQPTQTTEPTPTVPAVKEEPKPPVATTKPPAAQPSNPAKPPQPTQPTKTTSENAGRGGEGRGNNNNRRARNSKAAPGTGASLLNRTARGVVGDTATPQGEFDFQSSLEKFKEQSDDNDEPIAETAYEKDDFFDSISCDALDKQSGTDNRLKGAEERRLNTETFGAVALNTQSRRRGGMNGRGGRGRGGGREGRGSSTTGRGRGGRGGRAGGRGRGRGRAFTSE</sequence>
<dbReference type="InterPro" id="IPR025768">
    <property type="entry name" value="TFG_box"/>
</dbReference>
<evidence type="ECO:0000259" key="5">
    <source>
        <dbReference type="PROSITE" id="PS51536"/>
    </source>
</evidence>
<dbReference type="GO" id="GO:0000932">
    <property type="term" value="C:P-body"/>
    <property type="evidence" value="ECO:0007669"/>
    <property type="project" value="TreeGrafter"/>
</dbReference>
<dbReference type="GO" id="GO:0034063">
    <property type="term" value="P:stress granule assembly"/>
    <property type="evidence" value="ECO:0007669"/>
    <property type="project" value="TreeGrafter"/>
</dbReference>
<dbReference type="GO" id="GO:0003729">
    <property type="term" value="F:mRNA binding"/>
    <property type="evidence" value="ECO:0007669"/>
    <property type="project" value="TreeGrafter"/>
</dbReference>
<feature type="compositionally biased region" description="Low complexity" evidence="3">
    <location>
        <begin position="85"/>
        <end position="100"/>
    </location>
</feature>
<dbReference type="CDD" id="cd01736">
    <property type="entry name" value="LSm14_N"/>
    <property type="match status" value="1"/>
</dbReference>
<evidence type="ECO:0000313" key="8">
    <source>
        <dbReference type="Proteomes" id="UP000198406"/>
    </source>
</evidence>
<dbReference type="AlphaFoldDB" id="A0A1Z5JPN3"/>
<dbReference type="PANTHER" id="PTHR13586:SF0">
    <property type="entry name" value="TRAILER HITCH, ISOFORM H"/>
    <property type="match status" value="1"/>
</dbReference>
<feature type="compositionally biased region" description="Basic and acidic residues" evidence="3">
    <location>
        <begin position="233"/>
        <end position="244"/>
    </location>
</feature>
<comment type="caution">
    <text evidence="7">The sequence shown here is derived from an EMBL/GenBank/DDBJ whole genome shotgun (WGS) entry which is preliminary data.</text>
</comment>
<proteinExistence type="predicted"/>
<keyword evidence="8" id="KW-1185">Reference proteome</keyword>
<feature type="compositionally biased region" description="Low complexity" evidence="3">
    <location>
        <begin position="109"/>
        <end position="121"/>
    </location>
</feature>
<dbReference type="GO" id="GO:0033962">
    <property type="term" value="P:P-body assembly"/>
    <property type="evidence" value="ECO:0007669"/>
    <property type="project" value="TreeGrafter"/>
</dbReference>
<evidence type="ECO:0000256" key="1">
    <source>
        <dbReference type="PROSITE-ProRule" id="PRU00846"/>
    </source>
</evidence>
<feature type="region of interest" description="Disordered" evidence="3">
    <location>
        <begin position="81"/>
        <end position="308"/>
    </location>
</feature>
<feature type="compositionally biased region" description="Low complexity" evidence="3">
    <location>
        <begin position="130"/>
        <end position="139"/>
    </location>
</feature>
<dbReference type="Gene3D" id="2.30.30.100">
    <property type="match status" value="1"/>
</dbReference>
<feature type="domain" description="FFD box profile" evidence="4">
    <location>
        <begin position="209"/>
        <end position="224"/>
    </location>
</feature>
<dbReference type="Proteomes" id="UP000198406">
    <property type="component" value="Unassembled WGS sequence"/>
</dbReference>
<dbReference type="OrthoDB" id="21539at2759"/>
<evidence type="ECO:0000259" key="4">
    <source>
        <dbReference type="PROSITE" id="PS51513"/>
    </source>
</evidence>
<dbReference type="PROSITE" id="PS51513">
    <property type="entry name" value="FFD"/>
    <property type="match status" value="1"/>
</dbReference>
<dbReference type="PROSITE" id="PS52002">
    <property type="entry name" value="SM"/>
    <property type="match status" value="1"/>
</dbReference>
<dbReference type="PROSITE" id="PS51536">
    <property type="entry name" value="TFG"/>
    <property type="match status" value="1"/>
</dbReference>
<dbReference type="InterPro" id="IPR025761">
    <property type="entry name" value="FFD_box"/>
</dbReference>
<dbReference type="InParanoid" id="A0A1Z5JPN3"/>
<dbReference type="InterPro" id="IPR010920">
    <property type="entry name" value="LSM_dom_sf"/>
</dbReference>
<accession>A0A1Z5JPN3</accession>